<sequence>MGVTLSLLVLVPAVFWGLLFFVIRTTVPLSDFPFARAFSFSVLHFSGRKVGAIALRTF</sequence>
<accession>A0ABN4H280</accession>
<organism evidence="2 3">
    <name type="scientific">Corynebacterium ulcerans FRC58</name>
    <dbReference type="NCBI Taxonomy" id="1408268"/>
    <lineage>
        <taxon>Bacteria</taxon>
        <taxon>Bacillati</taxon>
        <taxon>Actinomycetota</taxon>
        <taxon>Actinomycetes</taxon>
        <taxon>Mycobacteriales</taxon>
        <taxon>Corynebacteriaceae</taxon>
        <taxon>Corynebacterium</taxon>
    </lineage>
</organism>
<gene>
    <name evidence="2" type="ORF">CulFRC58_1883</name>
</gene>
<evidence type="ECO:0000313" key="3">
    <source>
        <dbReference type="Proteomes" id="UP000036185"/>
    </source>
</evidence>
<name>A0ABN4H280_CORUL</name>
<evidence type="ECO:0000256" key="1">
    <source>
        <dbReference type="SAM" id="Phobius"/>
    </source>
</evidence>
<feature type="transmembrane region" description="Helical" evidence="1">
    <location>
        <begin position="6"/>
        <end position="27"/>
    </location>
</feature>
<evidence type="ECO:0000313" key="2">
    <source>
        <dbReference type="EMBL" id="AKN77737.1"/>
    </source>
</evidence>
<protein>
    <submittedName>
        <fullName evidence="2">Uncharacterized protein</fullName>
    </submittedName>
</protein>
<keyword evidence="3" id="KW-1185">Reference proteome</keyword>
<keyword evidence="1" id="KW-0472">Membrane</keyword>
<keyword evidence="1" id="KW-0812">Transmembrane</keyword>
<proteinExistence type="predicted"/>
<dbReference type="EMBL" id="CP011913">
    <property type="protein sequence ID" value="AKN77737.1"/>
    <property type="molecule type" value="Genomic_DNA"/>
</dbReference>
<dbReference type="Proteomes" id="UP000036185">
    <property type="component" value="Chromosome"/>
</dbReference>
<keyword evidence="1" id="KW-1133">Transmembrane helix</keyword>
<reference evidence="2 3" key="1">
    <citation type="journal article" date="2014" name="Int. J. Syst. Evol. Microbiol.">
        <title>Draft Genome Sequence of Corynebacterium ulcerans FRC58, Isolated from the Bronchitic Aspiration of a Patient in France.</title>
        <authorList>
            <person name="Silva Ado S."/>
            <person name="Barauna R.A."/>
            <person name="de Sa P.C."/>
            <person name="das Gracas D.A."/>
            <person name="Carneiro A.R."/>
            <person name="Thouvenin M."/>
            <person name="Azevedo V."/>
            <person name="Badell E."/>
            <person name="Guiso N."/>
            <person name="da Silva A.L."/>
            <person name="Ramos R.T."/>
        </authorList>
    </citation>
    <scope>NUCLEOTIDE SEQUENCE [LARGE SCALE GENOMIC DNA]</scope>
    <source>
        <strain evidence="2 3">FRC58</strain>
    </source>
</reference>